<evidence type="ECO:0000256" key="1">
    <source>
        <dbReference type="ARBA" id="ARBA00009986"/>
    </source>
</evidence>
<dbReference type="InterPro" id="IPR016160">
    <property type="entry name" value="Ald_DH_CS_CYS"/>
</dbReference>
<dbReference type="InterPro" id="IPR029510">
    <property type="entry name" value="Ald_DH_CS_GLU"/>
</dbReference>
<dbReference type="Proteomes" id="UP000256519">
    <property type="component" value="Unassembled WGS sequence"/>
</dbReference>
<dbReference type="InterPro" id="IPR016162">
    <property type="entry name" value="Ald_DH_N"/>
</dbReference>
<dbReference type="Pfam" id="PF00171">
    <property type="entry name" value="Aldedh"/>
    <property type="match status" value="1"/>
</dbReference>
<keyword evidence="2 4" id="KW-0560">Oxidoreductase</keyword>
<dbReference type="GO" id="GO:0016620">
    <property type="term" value="F:oxidoreductase activity, acting on the aldehyde or oxo group of donors, NAD or NADP as acceptor"/>
    <property type="evidence" value="ECO:0007669"/>
    <property type="project" value="InterPro"/>
</dbReference>
<evidence type="ECO:0000313" key="7">
    <source>
        <dbReference type="Proteomes" id="UP000256519"/>
    </source>
</evidence>
<comment type="similarity">
    <text evidence="1 4">Belongs to the aldehyde dehydrogenase family.</text>
</comment>
<evidence type="ECO:0000256" key="2">
    <source>
        <dbReference type="ARBA" id="ARBA00023002"/>
    </source>
</evidence>
<protein>
    <submittedName>
        <fullName evidence="6">Aldehyde dehydrogenase family protein</fullName>
    </submittedName>
</protein>
<dbReference type="InterPro" id="IPR016163">
    <property type="entry name" value="Ald_DH_C"/>
</dbReference>
<evidence type="ECO:0000256" key="4">
    <source>
        <dbReference type="RuleBase" id="RU003345"/>
    </source>
</evidence>
<dbReference type="InterPro" id="IPR016161">
    <property type="entry name" value="Ald_DH/histidinol_DH"/>
</dbReference>
<dbReference type="PROSITE" id="PS00687">
    <property type="entry name" value="ALDEHYDE_DEHYDR_GLU"/>
    <property type="match status" value="1"/>
</dbReference>
<accession>A0A3D8WZH1</accession>
<comment type="caution">
    <text evidence="6">The sequence shown here is derived from an EMBL/GenBank/DDBJ whole genome shotgun (WGS) entry which is preliminary data.</text>
</comment>
<dbReference type="SUPFAM" id="SSF53720">
    <property type="entry name" value="ALDH-like"/>
    <property type="match status" value="1"/>
</dbReference>
<dbReference type="Gene3D" id="3.40.605.10">
    <property type="entry name" value="Aldehyde Dehydrogenase, Chain A, domain 1"/>
    <property type="match status" value="1"/>
</dbReference>
<gene>
    <name evidence="6" type="ORF">C3744_18525</name>
</gene>
<proteinExistence type="inferred from homology"/>
<dbReference type="EMBL" id="PQWM01000022">
    <property type="protein sequence ID" value="RDZ12297.1"/>
    <property type="molecule type" value="Genomic_DNA"/>
</dbReference>
<dbReference type="PROSITE" id="PS00070">
    <property type="entry name" value="ALDEHYDE_DEHYDR_CYS"/>
    <property type="match status" value="1"/>
</dbReference>
<dbReference type="PANTHER" id="PTHR11699">
    <property type="entry name" value="ALDEHYDE DEHYDROGENASE-RELATED"/>
    <property type="match status" value="1"/>
</dbReference>
<evidence type="ECO:0000256" key="3">
    <source>
        <dbReference type="PROSITE-ProRule" id="PRU10007"/>
    </source>
</evidence>
<name>A0A3D8WZH1_PRIMG</name>
<reference evidence="6 7" key="1">
    <citation type="journal article" date="2018" name="Appl. Environ. Microbiol.">
        <title>Antimicrobial susceptibility testing and tentative epidemiological cut-off values of five Bacillus species relevant for use as animal feed additives or for plant protection.</title>
        <authorList>
            <person name="Agerso Y."/>
            <person name="Stuer-Lauridsen B."/>
            <person name="Bjerre K."/>
            <person name="Jensen M.G."/>
            <person name="Johansen E."/>
            <person name="Bennedsen M."/>
            <person name="Brockmann E."/>
            <person name="Nielsen B."/>
        </authorList>
    </citation>
    <scope>NUCLEOTIDE SEQUENCE [LARGE SCALE GENOMIC DNA]</scope>
    <source>
        <strain evidence="6 7">CHCC20162</strain>
    </source>
</reference>
<sequence length="488" mass="52972">MTISVQNKQYLNFINGKGVPSSSQEMMESLNPANKKETVGYVQKSTLEDLNLAVKAAKQAQEKWKRLSGVARGQYLHKAADIMEKRLDEIAECATREMGKTLAETKGETARGIAILRYYAGEGMRKMGDVIPSTDAEALMFTSRVPLGVVGVITPWNFPIAIPIWKIAPALVYGNTIIIKPATETAITCAKIIECFEEAQIPAGVVNMITGSGSIIGQAIAEHPEINAITFTGSDRVGKQIGQQAFVRGAKYQLEMGGKNPVIVAADADLDLAVEGTISGAFRSTGQKCTATSRVIVQHEVYEKFKQKLLAKTKEITVGEGVNEDTWMGPCANENQLQTVLSYIEKGKSEGATLLYGGHQLTDGEYENGFYVEPTIFENVASHMTISQEEIFGPVIALMKVESIEEALTLANDVQYGLSASIFTTNISHMLSFINEMDAGLIRINSESAGVELQAPFGGMKQSSSHSREQGEAAKEFFTAIKTVFIKS</sequence>
<organism evidence="6 7">
    <name type="scientific">Priestia megaterium</name>
    <name type="common">Bacillus megaterium</name>
    <dbReference type="NCBI Taxonomy" id="1404"/>
    <lineage>
        <taxon>Bacteria</taxon>
        <taxon>Bacillati</taxon>
        <taxon>Bacillota</taxon>
        <taxon>Bacilli</taxon>
        <taxon>Bacillales</taxon>
        <taxon>Bacillaceae</taxon>
        <taxon>Priestia</taxon>
    </lineage>
</organism>
<dbReference type="FunFam" id="3.40.309.10:FF:000012">
    <property type="entry name" value="Betaine aldehyde dehydrogenase"/>
    <property type="match status" value="1"/>
</dbReference>
<feature type="domain" description="Aldehyde dehydrogenase" evidence="5">
    <location>
        <begin position="21"/>
        <end position="484"/>
    </location>
</feature>
<feature type="active site" evidence="3">
    <location>
        <position position="255"/>
    </location>
</feature>
<dbReference type="InterPro" id="IPR015590">
    <property type="entry name" value="Aldehyde_DH_dom"/>
</dbReference>
<dbReference type="Gene3D" id="3.40.309.10">
    <property type="entry name" value="Aldehyde Dehydrogenase, Chain A, domain 2"/>
    <property type="match status" value="1"/>
</dbReference>
<dbReference type="RefSeq" id="WP_116075956.1">
    <property type="nucleotide sequence ID" value="NZ_CP187630.1"/>
</dbReference>
<dbReference type="AlphaFoldDB" id="A0A3D8WZH1"/>
<dbReference type="InterPro" id="IPR054869">
    <property type="entry name" value="AlphKGSA_gudD"/>
</dbReference>
<evidence type="ECO:0000259" key="5">
    <source>
        <dbReference type="Pfam" id="PF00171"/>
    </source>
</evidence>
<dbReference type="NCBIfam" id="NF042993">
    <property type="entry name" value="AlphKGSA_gudD"/>
    <property type="match status" value="1"/>
</dbReference>
<dbReference type="FunFam" id="3.40.605.10:FF:000007">
    <property type="entry name" value="NAD/NADP-dependent betaine aldehyde dehydrogenase"/>
    <property type="match status" value="1"/>
</dbReference>
<evidence type="ECO:0000313" key="6">
    <source>
        <dbReference type="EMBL" id="RDZ12297.1"/>
    </source>
</evidence>
<dbReference type="CDD" id="cd07097">
    <property type="entry name" value="ALDH_KGSADH-YcbD"/>
    <property type="match status" value="1"/>
</dbReference>